<evidence type="ECO:0000256" key="1">
    <source>
        <dbReference type="SAM" id="MobiDB-lite"/>
    </source>
</evidence>
<proteinExistence type="predicted"/>
<accession>A0A9Q1K5J0</accession>
<feature type="region of interest" description="Disordered" evidence="1">
    <location>
        <begin position="118"/>
        <end position="143"/>
    </location>
</feature>
<reference evidence="2" key="1">
    <citation type="submission" date="2022-04" db="EMBL/GenBank/DDBJ databases">
        <title>Carnegiea gigantea Genome sequencing and assembly v2.</title>
        <authorList>
            <person name="Copetti D."/>
            <person name="Sanderson M.J."/>
            <person name="Burquez A."/>
            <person name="Wojciechowski M.F."/>
        </authorList>
    </citation>
    <scope>NUCLEOTIDE SEQUENCE</scope>
    <source>
        <strain evidence="2">SGP5-SGP5p</strain>
        <tissue evidence="2">Aerial part</tissue>
    </source>
</reference>
<dbReference type="AlphaFoldDB" id="A0A9Q1K5J0"/>
<comment type="caution">
    <text evidence="2">The sequence shown here is derived from an EMBL/GenBank/DDBJ whole genome shotgun (WGS) entry which is preliminary data.</text>
</comment>
<name>A0A9Q1K5J0_9CARY</name>
<evidence type="ECO:0000313" key="2">
    <source>
        <dbReference type="EMBL" id="KAJ8437666.1"/>
    </source>
</evidence>
<protein>
    <submittedName>
        <fullName evidence="2">Uncharacterized protein</fullName>
    </submittedName>
</protein>
<gene>
    <name evidence="2" type="ORF">Cgig2_028604</name>
</gene>
<evidence type="ECO:0000313" key="3">
    <source>
        <dbReference type="Proteomes" id="UP001153076"/>
    </source>
</evidence>
<sequence>MAFPCSLNTKEMAEYVVRHFEWDRRGVAFPLSPLSKDFQALCPSYELVVAEEAAEHFELLELPQVIFYAMLLNKAERLGVLHARALRTLESALIELHWMWLYGDRIFEARFRIRADPEESSGAGQQKEDSEVGRGGRAHPLRGRPSLLMMTSRSEAFKALNAQYLPVLQLSLCPFYRSGITGEERRQRTLGMLLSPFIIAFPPLYDTREMADYVRESFI</sequence>
<dbReference type="Proteomes" id="UP001153076">
    <property type="component" value="Unassembled WGS sequence"/>
</dbReference>
<dbReference type="EMBL" id="JAKOGI010000288">
    <property type="protein sequence ID" value="KAJ8437666.1"/>
    <property type="molecule type" value="Genomic_DNA"/>
</dbReference>
<keyword evidence="3" id="KW-1185">Reference proteome</keyword>
<organism evidence="2 3">
    <name type="scientific">Carnegiea gigantea</name>
    <dbReference type="NCBI Taxonomy" id="171969"/>
    <lineage>
        <taxon>Eukaryota</taxon>
        <taxon>Viridiplantae</taxon>
        <taxon>Streptophyta</taxon>
        <taxon>Embryophyta</taxon>
        <taxon>Tracheophyta</taxon>
        <taxon>Spermatophyta</taxon>
        <taxon>Magnoliopsida</taxon>
        <taxon>eudicotyledons</taxon>
        <taxon>Gunneridae</taxon>
        <taxon>Pentapetalae</taxon>
        <taxon>Caryophyllales</taxon>
        <taxon>Cactineae</taxon>
        <taxon>Cactaceae</taxon>
        <taxon>Cactoideae</taxon>
        <taxon>Echinocereeae</taxon>
        <taxon>Carnegiea</taxon>
    </lineage>
</organism>